<dbReference type="AlphaFoldDB" id="A0A022QG32"/>
<evidence type="ECO:0000256" key="3">
    <source>
        <dbReference type="ARBA" id="ARBA00023163"/>
    </source>
</evidence>
<evidence type="ECO:0000256" key="1">
    <source>
        <dbReference type="ARBA" id="ARBA00004123"/>
    </source>
</evidence>
<evidence type="ECO:0000313" key="8">
    <source>
        <dbReference type="Proteomes" id="UP000030748"/>
    </source>
</evidence>
<dbReference type="eggNOG" id="ENOG502S1VN">
    <property type="taxonomic scope" value="Eukaryota"/>
</dbReference>
<evidence type="ECO:0000259" key="6">
    <source>
        <dbReference type="PROSITE" id="PS50888"/>
    </source>
</evidence>
<dbReference type="STRING" id="4155.A0A022QG32"/>
<dbReference type="GO" id="GO:0046983">
    <property type="term" value="F:protein dimerization activity"/>
    <property type="evidence" value="ECO:0007669"/>
    <property type="project" value="InterPro"/>
</dbReference>
<keyword evidence="2" id="KW-0805">Transcription regulation</keyword>
<feature type="region of interest" description="Disordered" evidence="5">
    <location>
        <begin position="88"/>
        <end position="107"/>
    </location>
</feature>
<dbReference type="PROSITE" id="PS50888">
    <property type="entry name" value="BHLH"/>
    <property type="match status" value="1"/>
</dbReference>
<protein>
    <recommendedName>
        <fullName evidence="6">BHLH domain-containing protein</fullName>
    </recommendedName>
</protein>
<dbReference type="InterPro" id="IPR036638">
    <property type="entry name" value="HLH_DNA-bd_sf"/>
</dbReference>
<reference evidence="7 8" key="1">
    <citation type="journal article" date="2013" name="Proc. Natl. Acad. Sci. U.S.A.">
        <title>Fine-scale variation in meiotic recombination in Mimulus inferred from population shotgun sequencing.</title>
        <authorList>
            <person name="Hellsten U."/>
            <person name="Wright K.M."/>
            <person name="Jenkins J."/>
            <person name="Shu S."/>
            <person name="Yuan Y."/>
            <person name="Wessler S.R."/>
            <person name="Schmutz J."/>
            <person name="Willis J.H."/>
            <person name="Rokhsar D.S."/>
        </authorList>
    </citation>
    <scope>NUCLEOTIDE SEQUENCE [LARGE SCALE GENOMIC DNA]</scope>
    <source>
        <strain evidence="8">cv. DUN x IM62</strain>
    </source>
</reference>
<dbReference type="GO" id="GO:0000981">
    <property type="term" value="F:DNA-binding transcription factor activity, RNA polymerase II-specific"/>
    <property type="evidence" value="ECO:0000318"/>
    <property type="project" value="GO_Central"/>
</dbReference>
<organism evidence="7 8">
    <name type="scientific">Erythranthe guttata</name>
    <name type="common">Yellow monkey flower</name>
    <name type="synonym">Mimulus guttatus</name>
    <dbReference type="NCBI Taxonomy" id="4155"/>
    <lineage>
        <taxon>Eukaryota</taxon>
        <taxon>Viridiplantae</taxon>
        <taxon>Streptophyta</taxon>
        <taxon>Embryophyta</taxon>
        <taxon>Tracheophyta</taxon>
        <taxon>Spermatophyta</taxon>
        <taxon>Magnoliopsida</taxon>
        <taxon>eudicotyledons</taxon>
        <taxon>Gunneridae</taxon>
        <taxon>Pentapetalae</taxon>
        <taxon>asterids</taxon>
        <taxon>lamiids</taxon>
        <taxon>Lamiales</taxon>
        <taxon>Phrymaceae</taxon>
        <taxon>Erythranthe</taxon>
    </lineage>
</organism>
<dbReference type="Proteomes" id="UP000030748">
    <property type="component" value="Unassembled WGS sequence"/>
</dbReference>
<dbReference type="GO" id="GO:0000977">
    <property type="term" value="F:RNA polymerase II transcription regulatory region sequence-specific DNA binding"/>
    <property type="evidence" value="ECO:0000318"/>
    <property type="project" value="GO_Central"/>
</dbReference>
<dbReference type="PANTHER" id="PTHR13935:SF104">
    <property type="entry name" value="TRANSCRIPTION FACTOR BHLH160"/>
    <property type="match status" value="1"/>
</dbReference>
<keyword evidence="4" id="KW-0539">Nucleus</keyword>
<dbReference type="PANTHER" id="PTHR13935">
    <property type="entry name" value="ACHAETE-SCUTE TRANSCRIPTION FACTOR-RELATED"/>
    <property type="match status" value="1"/>
</dbReference>
<keyword evidence="3" id="KW-0804">Transcription</keyword>
<dbReference type="EMBL" id="KI631651">
    <property type="protein sequence ID" value="EYU26529.1"/>
    <property type="molecule type" value="Genomic_DNA"/>
</dbReference>
<dbReference type="Gene3D" id="4.10.280.10">
    <property type="entry name" value="Helix-loop-helix DNA-binding domain"/>
    <property type="match status" value="1"/>
</dbReference>
<keyword evidence="8" id="KW-1185">Reference proteome</keyword>
<dbReference type="SUPFAM" id="SSF47459">
    <property type="entry name" value="HLH, helix-loop-helix DNA-binding domain"/>
    <property type="match status" value="1"/>
</dbReference>
<feature type="domain" description="BHLH" evidence="6">
    <location>
        <begin position="114"/>
        <end position="166"/>
    </location>
</feature>
<name>A0A022QG32_ERYGU</name>
<dbReference type="GO" id="GO:0006357">
    <property type="term" value="P:regulation of transcription by RNA polymerase II"/>
    <property type="evidence" value="ECO:0000318"/>
    <property type="project" value="GO_Central"/>
</dbReference>
<gene>
    <name evidence="7" type="ORF">MIMGU_mgv1a019680mg</name>
</gene>
<dbReference type="GO" id="GO:0090575">
    <property type="term" value="C:RNA polymerase II transcription regulator complex"/>
    <property type="evidence" value="ECO:0000318"/>
    <property type="project" value="GO_Central"/>
</dbReference>
<accession>A0A022QG32</accession>
<sequence>MSHWPLISDPYNNNNIEEFLNPLDEIPNLGGDGSWSLYQEILQSQTIINNVEGQHSVAPQLSEKGSKIISNDININSNSKTTRKIRKRKISDNNDNQNATTVEDSADDQETSIAKKLHHNAKERIRRMKVNASYLALRSLMPDSRRSKRWSAPSIIDRVLNYIPELQSEVKALKSKKETAKLAAKAKKIIIANNIPTNSQYESPAVFLNRIKRDEAIIQICIARSEENRGSSFTNLLQSLEDEGICIKSSSVLVVCERRICCNLHVQVIN</sequence>
<dbReference type="Pfam" id="PF00010">
    <property type="entry name" value="HLH"/>
    <property type="match status" value="1"/>
</dbReference>
<evidence type="ECO:0000313" key="7">
    <source>
        <dbReference type="EMBL" id="EYU26529.1"/>
    </source>
</evidence>
<feature type="compositionally biased region" description="Polar residues" evidence="5">
    <location>
        <begin position="93"/>
        <end position="103"/>
    </location>
</feature>
<evidence type="ECO:0000256" key="4">
    <source>
        <dbReference type="ARBA" id="ARBA00023242"/>
    </source>
</evidence>
<evidence type="ECO:0000256" key="5">
    <source>
        <dbReference type="SAM" id="MobiDB-lite"/>
    </source>
</evidence>
<dbReference type="InterPro" id="IPR015660">
    <property type="entry name" value="MASH1/Ascl1a-like"/>
</dbReference>
<proteinExistence type="predicted"/>
<dbReference type="InterPro" id="IPR011598">
    <property type="entry name" value="bHLH_dom"/>
</dbReference>
<dbReference type="SMART" id="SM00353">
    <property type="entry name" value="HLH"/>
    <property type="match status" value="1"/>
</dbReference>
<evidence type="ECO:0000256" key="2">
    <source>
        <dbReference type="ARBA" id="ARBA00023015"/>
    </source>
</evidence>
<comment type="subcellular location">
    <subcellularLocation>
        <location evidence="1">Nucleus</location>
    </subcellularLocation>
</comment>